<dbReference type="Gene3D" id="3.40.50.1820">
    <property type="entry name" value="alpha/beta hydrolase"/>
    <property type="match status" value="1"/>
</dbReference>
<evidence type="ECO:0000313" key="1">
    <source>
        <dbReference type="EMBL" id="ROR96838.1"/>
    </source>
</evidence>
<comment type="caution">
    <text evidence="1">The sequence shown here is derived from an EMBL/GenBank/DDBJ whole genome shotgun (WGS) entry which is preliminary data.</text>
</comment>
<dbReference type="Proteomes" id="UP000275356">
    <property type="component" value="Unassembled WGS sequence"/>
</dbReference>
<dbReference type="RefSeq" id="WP_170169379.1">
    <property type="nucleotide sequence ID" value="NZ_CALFQU010000029.1"/>
</dbReference>
<dbReference type="AlphaFoldDB" id="A0A3N2DB03"/>
<dbReference type="SUPFAM" id="SSF53474">
    <property type="entry name" value="alpha/beta-Hydrolases"/>
    <property type="match status" value="1"/>
</dbReference>
<evidence type="ECO:0008006" key="3">
    <source>
        <dbReference type="Google" id="ProtNLM"/>
    </source>
</evidence>
<keyword evidence="2" id="KW-1185">Reference proteome</keyword>
<dbReference type="InterPro" id="IPR029058">
    <property type="entry name" value="AB_hydrolase_fold"/>
</dbReference>
<gene>
    <name evidence="1" type="ORF">EDD28_1429</name>
</gene>
<organism evidence="1 2">
    <name type="scientific">Salana multivorans</name>
    <dbReference type="NCBI Taxonomy" id="120377"/>
    <lineage>
        <taxon>Bacteria</taxon>
        <taxon>Bacillati</taxon>
        <taxon>Actinomycetota</taxon>
        <taxon>Actinomycetes</taxon>
        <taxon>Micrococcales</taxon>
        <taxon>Beutenbergiaceae</taxon>
        <taxon>Salana</taxon>
    </lineage>
</organism>
<accession>A0A3N2DB03</accession>
<dbReference type="EMBL" id="RKHQ01000001">
    <property type="protein sequence ID" value="ROR96838.1"/>
    <property type="molecule type" value="Genomic_DNA"/>
</dbReference>
<protein>
    <recommendedName>
        <fullName evidence="3">Alpha/beta hydrolase family protein</fullName>
    </recommendedName>
</protein>
<sequence>MVNVLIVHGRSRPLFGPVEMREQWLVALDSAFAGAELTPPFTDEEVKLPWYGDALTHLVGGVTRGEAERVSLSGDLPHDERAFVLAVVEQVAEAYRFTQEQLDAVAEPADERAPRGSWGYVRNVLGAVDRFVPGMSGATVAFVARECFGYLTDARLRQTIDDGVASVLDAGGPSVVLGHSLGAVIAYHVLRAHPSAASWDVPLFVTMGAPLAWRPVARALARLETPRVPACVGTWVNARDPLDAVAIGGRLVGAFLPGGPGLPEVLEEDGIVNPDDGRHAVEYYLADPLVATRIDEVLAAG</sequence>
<reference evidence="1 2" key="1">
    <citation type="submission" date="2018-11" db="EMBL/GenBank/DDBJ databases">
        <title>Sequencing the genomes of 1000 actinobacteria strains.</title>
        <authorList>
            <person name="Klenk H.-P."/>
        </authorList>
    </citation>
    <scope>NUCLEOTIDE SEQUENCE [LARGE SCALE GENOMIC DNA]</scope>
    <source>
        <strain evidence="1 2">DSM 13521</strain>
    </source>
</reference>
<evidence type="ECO:0000313" key="2">
    <source>
        <dbReference type="Proteomes" id="UP000275356"/>
    </source>
</evidence>
<proteinExistence type="predicted"/>
<name>A0A3N2DB03_9MICO</name>